<name>A0AAV1CXS2_OLDCO</name>
<reference evidence="11" key="1">
    <citation type="submission" date="2023-03" db="EMBL/GenBank/DDBJ databases">
        <authorList>
            <person name="Julca I."/>
        </authorList>
    </citation>
    <scope>NUCLEOTIDE SEQUENCE</scope>
</reference>
<dbReference type="InterPro" id="IPR041118">
    <property type="entry name" value="Rx_N"/>
</dbReference>
<dbReference type="InterPro" id="IPR042197">
    <property type="entry name" value="Apaf_helical"/>
</dbReference>
<protein>
    <submittedName>
        <fullName evidence="11">OLC1v1036849C2</fullName>
    </submittedName>
</protein>
<dbReference type="InterPro" id="IPR027417">
    <property type="entry name" value="P-loop_NTPase"/>
</dbReference>
<accession>A0AAV1CXS2</accession>
<dbReference type="GO" id="GO:0005524">
    <property type="term" value="F:ATP binding"/>
    <property type="evidence" value="ECO:0007669"/>
    <property type="project" value="UniProtKB-KW"/>
</dbReference>
<dbReference type="PRINTS" id="PR00364">
    <property type="entry name" value="DISEASERSIST"/>
</dbReference>
<evidence type="ECO:0000256" key="4">
    <source>
        <dbReference type="ARBA" id="ARBA00022741"/>
    </source>
</evidence>
<dbReference type="SUPFAM" id="SSF52058">
    <property type="entry name" value="L domain-like"/>
    <property type="match status" value="1"/>
</dbReference>
<feature type="domain" description="Disease resistance protein winged helix" evidence="9">
    <location>
        <begin position="465"/>
        <end position="539"/>
    </location>
</feature>
<dbReference type="Pfam" id="PF18052">
    <property type="entry name" value="Rx_N"/>
    <property type="match status" value="1"/>
</dbReference>
<evidence type="ECO:0000259" key="9">
    <source>
        <dbReference type="Pfam" id="PF23559"/>
    </source>
</evidence>
<feature type="domain" description="Disease resistance N-terminal" evidence="8">
    <location>
        <begin position="15"/>
        <end position="76"/>
    </location>
</feature>
<evidence type="ECO:0000256" key="6">
    <source>
        <dbReference type="ARBA" id="ARBA00022840"/>
    </source>
</evidence>
<dbReference type="PANTHER" id="PTHR36766">
    <property type="entry name" value="PLANT BROAD-SPECTRUM MILDEW RESISTANCE PROTEIN RPW8"/>
    <property type="match status" value="1"/>
</dbReference>
<keyword evidence="12" id="KW-1185">Reference proteome</keyword>
<dbReference type="PANTHER" id="PTHR36766:SF70">
    <property type="entry name" value="DISEASE RESISTANCE PROTEIN RGA4"/>
    <property type="match status" value="1"/>
</dbReference>
<dbReference type="AlphaFoldDB" id="A0AAV1CXS2"/>
<dbReference type="Gene3D" id="1.10.10.10">
    <property type="entry name" value="Winged helix-like DNA-binding domain superfamily/Winged helix DNA-binding domain"/>
    <property type="match status" value="1"/>
</dbReference>
<feature type="domain" description="Disease resistance R13L4/SHOC-2-like LRR" evidence="10">
    <location>
        <begin position="574"/>
        <end position="817"/>
    </location>
</feature>
<dbReference type="Pfam" id="PF23559">
    <property type="entry name" value="WHD_DRP"/>
    <property type="match status" value="1"/>
</dbReference>
<keyword evidence="3" id="KW-0677">Repeat</keyword>
<evidence type="ECO:0000256" key="3">
    <source>
        <dbReference type="ARBA" id="ARBA00022737"/>
    </source>
</evidence>
<dbReference type="Gene3D" id="3.40.50.300">
    <property type="entry name" value="P-loop containing nucleotide triphosphate hydrolases"/>
    <property type="match status" value="1"/>
</dbReference>
<keyword evidence="6" id="KW-0067">ATP-binding</keyword>
<evidence type="ECO:0000313" key="11">
    <source>
        <dbReference type="EMBL" id="CAI9099948.1"/>
    </source>
</evidence>
<dbReference type="InterPro" id="IPR032675">
    <property type="entry name" value="LRR_dom_sf"/>
</dbReference>
<evidence type="ECO:0000259" key="7">
    <source>
        <dbReference type="Pfam" id="PF00931"/>
    </source>
</evidence>
<dbReference type="InterPro" id="IPR003591">
    <property type="entry name" value="Leu-rich_rpt_typical-subtyp"/>
</dbReference>
<gene>
    <name evidence="11" type="ORF">OLC1_LOCUS9876</name>
</gene>
<dbReference type="EMBL" id="OX459120">
    <property type="protein sequence ID" value="CAI9099948.1"/>
    <property type="molecule type" value="Genomic_DNA"/>
</dbReference>
<dbReference type="Proteomes" id="UP001161247">
    <property type="component" value="Chromosome 3"/>
</dbReference>
<evidence type="ECO:0000256" key="5">
    <source>
        <dbReference type="ARBA" id="ARBA00022821"/>
    </source>
</evidence>
<evidence type="ECO:0000313" key="12">
    <source>
        <dbReference type="Proteomes" id="UP001161247"/>
    </source>
</evidence>
<dbReference type="GO" id="GO:0043531">
    <property type="term" value="F:ADP binding"/>
    <property type="evidence" value="ECO:0007669"/>
    <property type="project" value="InterPro"/>
</dbReference>
<dbReference type="InterPro" id="IPR058922">
    <property type="entry name" value="WHD_DRP"/>
</dbReference>
<evidence type="ECO:0000256" key="1">
    <source>
        <dbReference type="ARBA" id="ARBA00008894"/>
    </source>
</evidence>
<dbReference type="Pfam" id="PF00931">
    <property type="entry name" value="NB-ARC"/>
    <property type="match status" value="1"/>
</dbReference>
<dbReference type="GO" id="GO:0051707">
    <property type="term" value="P:response to other organism"/>
    <property type="evidence" value="ECO:0007669"/>
    <property type="project" value="UniProtKB-ARBA"/>
</dbReference>
<proteinExistence type="inferred from homology"/>
<dbReference type="InterPro" id="IPR002182">
    <property type="entry name" value="NB-ARC"/>
</dbReference>
<dbReference type="GO" id="GO:0006952">
    <property type="term" value="P:defense response"/>
    <property type="evidence" value="ECO:0007669"/>
    <property type="project" value="UniProtKB-KW"/>
</dbReference>
<evidence type="ECO:0000259" key="8">
    <source>
        <dbReference type="Pfam" id="PF18052"/>
    </source>
</evidence>
<dbReference type="Gene3D" id="1.10.8.430">
    <property type="entry name" value="Helical domain of apoptotic protease-activating factors"/>
    <property type="match status" value="1"/>
</dbReference>
<keyword evidence="4" id="KW-0547">Nucleotide-binding</keyword>
<feature type="domain" description="NB-ARC" evidence="7">
    <location>
        <begin position="221"/>
        <end position="381"/>
    </location>
</feature>
<dbReference type="Gene3D" id="3.80.10.10">
    <property type="entry name" value="Ribonuclease Inhibitor"/>
    <property type="match status" value="1"/>
</dbReference>
<dbReference type="Pfam" id="PF23598">
    <property type="entry name" value="LRR_14"/>
    <property type="match status" value="1"/>
</dbReference>
<comment type="similarity">
    <text evidence="1">Belongs to the disease resistance NB-LRR family.</text>
</comment>
<organism evidence="11 12">
    <name type="scientific">Oldenlandia corymbosa var. corymbosa</name>
    <dbReference type="NCBI Taxonomy" id="529605"/>
    <lineage>
        <taxon>Eukaryota</taxon>
        <taxon>Viridiplantae</taxon>
        <taxon>Streptophyta</taxon>
        <taxon>Embryophyta</taxon>
        <taxon>Tracheophyta</taxon>
        <taxon>Spermatophyta</taxon>
        <taxon>Magnoliopsida</taxon>
        <taxon>eudicotyledons</taxon>
        <taxon>Gunneridae</taxon>
        <taxon>Pentapetalae</taxon>
        <taxon>asterids</taxon>
        <taxon>lamiids</taxon>
        <taxon>Gentianales</taxon>
        <taxon>Rubiaceae</taxon>
        <taxon>Rubioideae</taxon>
        <taxon>Spermacoceae</taxon>
        <taxon>Hedyotis-Oldenlandia complex</taxon>
        <taxon>Oldenlandia</taxon>
    </lineage>
</organism>
<evidence type="ECO:0000259" key="10">
    <source>
        <dbReference type="Pfam" id="PF23598"/>
    </source>
</evidence>
<sequence>MAAEHQISIPPAEEEADDQVEKLFSKLALLERFMDEAERRSLKETEAKEWMKELMDLCYAAHEWWDEFRIISTEHKNVVLNDWVDDDEADDDNDDEKAEQSMMKKMMTLIKFSSKKVRSFVPFLCFRLKNVLVKSDNDLKTKVLNDKLDKLLQDASQSKVFNLTSNVIGSSSSSSSDNVQCLPIIAATLRLDNSIKFHNEDQFRFLLRTVIRESEQSLSVTRVITIGGKPGLGKTTTVKLIYNDDKVKQCFQLRRWVSVTGNLKECLERIAKDIIGVSQEEGGGIQVSGLSWKSLFRIIEDFISKMKFLVVMVLMDDDVWDEEDFSLWEQLNEVLNHGAPGSIILVTSHNQKTLNRIGNVGCSMHPMPLEQSWQMLQEISLSRRPELRESVEVIGRDICKKCNCFPFAVKIIATHLRFKNTVEEWKEVLNHELWEQCHFEESAVRISYNDLPLPLQRCFLYLASFSREFVFDVDQLLRLWMAKGYLGPPSQDDKRKRKKGLEYFSQLMNRSFFHNFVKGSVHKNKIISFQMDARVHDFAAVILKSEPSTTPEVVDNGKMPSYLIVSHPNGPKELFRQFDQFRFIKVLDLSSCQLRHLPNVVERLILLEYLNLSNNQLKHLPEAVCNLYYLQFLDVHLCYVLSHLPHRIREFQQLKHLRMDHTTDELQQMPRGFEQLTSIQTLDVFRAGGKYNDIAVLKDFINLEEICIVIHGKVKLEDAALERKTKIESLELCFVGEGLDVAVVTSVRQMEPPPNLGMLKLEGYQGLELPKWIVAPPLLDKLTRLTVRSPLNLVSLPELWKLSSLTFLWLYDIPKLKHLDREFFGLPKPRKKEEWESEDDVEYFIPKRVVFPSLITLRIEYMENLATWEDLGKGEEKYYRKCTIMPNLEEFAINGCMKLDALPDHILGRMPTVNITRDGQTYSIPKEKKAGGLFHFKR</sequence>
<keyword evidence="5" id="KW-0611">Plant defense</keyword>
<dbReference type="SMART" id="SM00369">
    <property type="entry name" value="LRR_TYP"/>
    <property type="match status" value="2"/>
</dbReference>
<evidence type="ECO:0000256" key="2">
    <source>
        <dbReference type="ARBA" id="ARBA00022614"/>
    </source>
</evidence>
<dbReference type="SUPFAM" id="SSF52540">
    <property type="entry name" value="P-loop containing nucleoside triphosphate hydrolases"/>
    <property type="match status" value="1"/>
</dbReference>
<dbReference type="InterPro" id="IPR036388">
    <property type="entry name" value="WH-like_DNA-bd_sf"/>
</dbReference>
<dbReference type="InterPro" id="IPR055414">
    <property type="entry name" value="LRR_R13L4/SHOC2-like"/>
</dbReference>
<keyword evidence="2" id="KW-0433">Leucine-rich repeat</keyword>